<evidence type="ECO:0000313" key="1">
    <source>
        <dbReference type="EMBL" id="CAE8603761.1"/>
    </source>
</evidence>
<accession>A0A813EXL0</accession>
<reference evidence="1" key="1">
    <citation type="submission" date="2021-02" db="EMBL/GenBank/DDBJ databases">
        <authorList>
            <person name="Dougan E. K."/>
            <person name="Rhodes N."/>
            <person name="Thang M."/>
            <person name="Chan C."/>
        </authorList>
    </citation>
    <scope>NUCLEOTIDE SEQUENCE</scope>
</reference>
<dbReference type="AlphaFoldDB" id="A0A813EXL0"/>
<organism evidence="1 2">
    <name type="scientific">Polarella glacialis</name>
    <name type="common">Dinoflagellate</name>
    <dbReference type="NCBI Taxonomy" id="89957"/>
    <lineage>
        <taxon>Eukaryota</taxon>
        <taxon>Sar</taxon>
        <taxon>Alveolata</taxon>
        <taxon>Dinophyceae</taxon>
        <taxon>Suessiales</taxon>
        <taxon>Suessiaceae</taxon>
        <taxon>Polarella</taxon>
    </lineage>
</organism>
<dbReference type="Proteomes" id="UP000654075">
    <property type="component" value="Unassembled WGS sequence"/>
</dbReference>
<evidence type="ECO:0000313" key="2">
    <source>
        <dbReference type="Proteomes" id="UP000654075"/>
    </source>
</evidence>
<proteinExistence type="predicted"/>
<name>A0A813EXL0_POLGL</name>
<dbReference type="EMBL" id="CAJNNV010015755">
    <property type="protein sequence ID" value="CAE8603761.1"/>
    <property type="molecule type" value="Genomic_DNA"/>
</dbReference>
<protein>
    <submittedName>
        <fullName evidence="1">Uncharacterized protein</fullName>
    </submittedName>
</protein>
<gene>
    <name evidence="1" type="ORF">PGLA1383_LOCUS21965</name>
</gene>
<keyword evidence="2" id="KW-1185">Reference proteome</keyword>
<sequence length="294" mass="31076">MADVEYPAQRFVVSGGGSGGEGDSYCNCTCCNKTWGNCCGCQCVICFCQCCGGGMETFGLSCGDVPCCGFRCCGVKPGKPFNCQCVAAGIKCCGGGVGACSMALCGGVCCGCQLFEPDAPDPAKPQSLQQSPGQETMPSHIYQSVGLSQLSSLKEVLAAKWLSEQWLRQARNILRNSDEALLPGAQGTTAKEQGGQASTGSIPTTIGYQSLGSTAEELAWARAVIQRASELGQVSGSNSATRINDVKQGSLSFYVPFSTRRGRHFWYLCNFVCFSPDYRWSAEQNGDDDKGATF</sequence>
<comment type="caution">
    <text evidence="1">The sequence shown here is derived from an EMBL/GenBank/DDBJ whole genome shotgun (WGS) entry which is preliminary data.</text>
</comment>